<dbReference type="FunFam" id="3.40.50.720:FF:000084">
    <property type="entry name" value="Short-chain dehydrogenase reductase"/>
    <property type="match status" value="1"/>
</dbReference>
<protein>
    <submittedName>
        <fullName evidence="2">SDR family oxidoreductase</fullName>
    </submittedName>
</protein>
<keyword evidence="3" id="KW-1185">Reference proteome</keyword>
<dbReference type="PANTHER" id="PTHR42760:SF106">
    <property type="entry name" value="PROTEIN FIXR"/>
    <property type="match status" value="1"/>
</dbReference>
<evidence type="ECO:0000313" key="2">
    <source>
        <dbReference type="EMBL" id="AYM76855.1"/>
    </source>
</evidence>
<dbReference type="GO" id="GO:0016616">
    <property type="term" value="F:oxidoreductase activity, acting on the CH-OH group of donors, NAD or NADP as acceptor"/>
    <property type="evidence" value="ECO:0007669"/>
    <property type="project" value="TreeGrafter"/>
</dbReference>
<dbReference type="AlphaFoldDB" id="A0A3G2ECR6"/>
<dbReference type="PRINTS" id="PR00080">
    <property type="entry name" value="SDRFAMILY"/>
</dbReference>
<name>A0A3G2ECR6_9BURK</name>
<dbReference type="PROSITE" id="PS00061">
    <property type="entry name" value="ADH_SHORT"/>
    <property type="match status" value="1"/>
</dbReference>
<comment type="similarity">
    <text evidence="1">Belongs to the short-chain dehydrogenases/reductases (SDR) family.</text>
</comment>
<accession>A0A3G2ECR6</accession>
<dbReference type="PRINTS" id="PR00081">
    <property type="entry name" value="GDHRDH"/>
</dbReference>
<proteinExistence type="inferred from homology"/>
<evidence type="ECO:0000256" key="1">
    <source>
        <dbReference type="ARBA" id="ARBA00006484"/>
    </source>
</evidence>
<dbReference type="Pfam" id="PF13561">
    <property type="entry name" value="adh_short_C2"/>
    <property type="match status" value="1"/>
</dbReference>
<dbReference type="InterPro" id="IPR002347">
    <property type="entry name" value="SDR_fam"/>
</dbReference>
<dbReference type="InterPro" id="IPR036291">
    <property type="entry name" value="NAD(P)-bd_dom_sf"/>
</dbReference>
<reference evidence="2 3" key="1">
    <citation type="submission" date="2018-10" db="EMBL/GenBank/DDBJ databases">
        <title>Effects of UV and annual dynamics of microbial communities in freshwater RAS systems.</title>
        <authorList>
            <person name="Bekkelund A.K."/>
            <person name="Hansen B.R."/>
            <person name="Stokken H."/>
            <person name="Eriksen B.F."/>
            <person name="Kashulin N.A."/>
        </authorList>
    </citation>
    <scope>NUCLEOTIDE SEQUENCE [LARGE SCALE GENOMIC DNA]</scope>
    <source>
        <strain evidence="2 3">BHSEK</strain>
    </source>
</reference>
<dbReference type="CDD" id="cd05233">
    <property type="entry name" value="SDR_c"/>
    <property type="match status" value="1"/>
</dbReference>
<dbReference type="PANTHER" id="PTHR42760">
    <property type="entry name" value="SHORT-CHAIN DEHYDROGENASES/REDUCTASES FAMILY MEMBER"/>
    <property type="match status" value="1"/>
</dbReference>
<dbReference type="RefSeq" id="WP_121669664.1">
    <property type="nucleotide sequence ID" value="NZ_CP033019.1"/>
</dbReference>
<evidence type="ECO:0000313" key="3">
    <source>
        <dbReference type="Proteomes" id="UP000279594"/>
    </source>
</evidence>
<sequence>MTQNTYQTEQKIEQKTAIVTGASRGIGHAVAERFRSLGWRVITVSRSPIPGGCPRSQEHNTHVCMDLSDLSQIGQMVDTLRPMLGDSKLHALVNNAGVSPKGPGGSRVNSLTTDMQTWQEMYNTNFFAPLALTRGFAQELSNAHGAVVNLCSIAGYRVHPFAGSAYASSKAALASLTREMANDMAPLNVRVNAIAPGEIDTAILSPGTSHIVDTQIPLRRLGTTAEVADLVEFLCSERASYITGAEIPIDGGQRI</sequence>
<dbReference type="SUPFAM" id="SSF51735">
    <property type="entry name" value="NAD(P)-binding Rossmann-fold domains"/>
    <property type="match status" value="1"/>
</dbReference>
<dbReference type="Proteomes" id="UP000279594">
    <property type="component" value="Chromosome"/>
</dbReference>
<dbReference type="EMBL" id="CP033019">
    <property type="protein sequence ID" value="AYM76855.1"/>
    <property type="molecule type" value="Genomic_DNA"/>
</dbReference>
<gene>
    <name evidence="2" type="ORF">D9M09_14385</name>
</gene>
<dbReference type="InterPro" id="IPR020904">
    <property type="entry name" value="Sc_DH/Rdtase_CS"/>
</dbReference>
<organism evidence="2 3">
    <name type="scientific">Janthinobacterium agaricidamnosum</name>
    <dbReference type="NCBI Taxonomy" id="55508"/>
    <lineage>
        <taxon>Bacteria</taxon>
        <taxon>Pseudomonadati</taxon>
        <taxon>Pseudomonadota</taxon>
        <taxon>Betaproteobacteria</taxon>
        <taxon>Burkholderiales</taxon>
        <taxon>Oxalobacteraceae</taxon>
        <taxon>Janthinobacterium</taxon>
    </lineage>
</organism>
<dbReference type="Gene3D" id="3.40.50.720">
    <property type="entry name" value="NAD(P)-binding Rossmann-like Domain"/>
    <property type="match status" value="1"/>
</dbReference>